<dbReference type="InterPro" id="IPR013325">
    <property type="entry name" value="RNA_pol_sigma_r2"/>
</dbReference>
<evidence type="ECO:0000313" key="8">
    <source>
        <dbReference type="Proteomes" id="UP001649381"/>
    </source>
</evidence>
<dbReference type="InterPro" id="IPR013249">
    <property type="entry name" value="RNA_pol_sigma70_r4_t2"/>
</dbReference>
<accession>A0ABS9H6S5</accession>
<dbReference type="Proteomes" id="UP001649381">
    <property type="component" value="Unassembled WGS sequence"/>
</dbReference>
<sequence>MENFREVFQEKHSFSIENLRLYKEEIMEEVVDCFAERLTRLAYTYVKDWGKAEDIVQDVFITCYSKLETFRGEGSLKNWLYRITVNRCKDHLKSWSHRNVWFANPVTFFKQESNEHTPELRLIVEDEYNELAESILSLPVKYRELIILYYQEELSLAEISELFKIKPSTLKSRLFQARKLLRTQLEKGAEPNG</sequence>
<dbReference type="InterPro" id="IPR039425">
    <property type="entry name" value="RNA_pol_sigma-70-like"/>
</dbReference>
<evidence type="ECO:0000256" key="1">
    <source>
        <dbReference type="ARBA" id="ARBA00010641"/>
    </source>
</evidence>
<dbReference type="CDD" id="cd06171">
    <property type="entry name" value="Sigma70_r4"/>
    <property type="match status" value="1"/>
</dbReference>
<keyword evidence="8" id="KW-1185">Reference proteome</keyword>
<feature type="domain" description="RNA polymerase sigma-70 region 2" evidence="5">
    <location>
        <begin position="31"/>
        <end position="94"/>
    </location>
</feature>
<evidence type="ECO:0000313" key="7">
    <source>
        <dbReference type="EMBL" id="MCF6139626.1"/>
    </source>
</evidence>
<comment type="caution">
    <text evidence="7">The sequence shown here is derived from an EMBL/GenBank/DDBJ whole genome shotgun (WGS) entry which is preliminary data.</text>
</comment>
<dbReference type="Pfam" id="PF04542">
    <property type="entry name" value="Sigma70_r2"/>
    <property type="match status" value="1"/>
</dbReference>
<name>A0ABS9H6S5_9BACL</name>
<dbReference type="EMBL" id="JAKIJS010000007">
    <property type="protein sequence ID" value="MCF6139626.1"/>
    <property type="molecule type" value="Genomic_DNA"/>
</dbReference>
<keyword evidence="2" id="KW-0805">Transcription regulation</keyword>
<dbReference type="RefSeq" id="WP_236339274.1">
    <property type="nucleotide sequence ID" value="NZ_JAKIJS010000007.1"/>
</dbReference>
<evidence type="ECO:0000256" key="2">
    <source>
        <dbReference type="ARBA" id="ARBA00023015"/>
    </source>
</evidence>
<dbReference type="NCBIfam" id="TIGR02937">
    <property type="entry name" value="sigma70-ECF"/>
    <property type="match status" value="1"/>
</dbReference>
<comment type="similarity">
    <text evidence="1">Belongs to the sigma-70 factor family. ECF subfamily.</text>
</comment>
<dbReference type="InterPro" id="IPR007627">
    <property type="entry name" value="RNA_pol_sigma70_r2"/>
</dbReference>
<evidence type="ECO:0000259" key="6">
    <source>
        <dbReference type="Pfam" id="PF08281"/>
    </source>
</evidence>
<dbReference type="SUPFAM" id="SSF88659">
    <property type="entry name" value="Sigma3 and sigma4 domains of RNA polymerase sigma factors"/>
    <property type="match status" value="1"/>
</dbReference>
<keyword evidence="3" id="KW-0731">Sigma factor</keyword>
<proteinExistence type="inferred from homology"/>
<evidence type="ECO:0000256" key="3">
    <source>
        <dbReference type="ARBA" id="ARBA00023082"/>
    </source>
</evidence>
<organism evidence="7 8">
    <name type="scientific">Pseudalkalibacillus berkeleyi</name>
    <dbReference type="NCBI Taxonomy" id="1069813"/>
    <lineage>
        <taxon>Bacteria</taxon>
        <taxon>Bacillati</taxon>
        <taxon>Bacillota</taxon>
        <taxon>Bacilli</taxon>
        <taxon>Bacillales</taxon>
        <taxon>Fictibacillaceae</taxon>
        <taxon>Pseudalkalibacillus</taxon>
    </lineage>
</organism>
<dbReference type="PANTHER" id="PTHR43133:SF60">
    <property type="entry name" value="RNA POLYMERASE SIGMA FACTOR SIGV"/>
    <property type="match status" value="1"/>
</dbReference>
<dbReference type="InterPro" id="IPR014284">
    <property type="entry name" value="RNA_pol_sigma-70_dom"/>
</dbReference>
<dbReference type="PANTHER" id="PTHR43133">
    <property type="entry name" value="RNA POLYMERASE ECF-TYPE SIGMA FACTO"/>
    <property type="match status" value="1"/>
</dbReference>
<dbReference type="Gene3D" id="1.10.10.10">
    <property type="entry name" value="Winged helix-like DNA-binding domain superfamily/Winged helix DNA-binding domain"/>
    <property type="match status" value="1"/>
</dbReference>
<evidence type="ECO:0000256" key="4">
    <source>
        <dbReference type="ARBA" id="ARBA00023163"/>
    </source>
</evidence>
<evidence type="ECO:0000259" key="5">
    <source>
        <dbReference type="Pfam" id="PF04542"/>
    </source>
</evidence>
<dbReference type="Pfam" id="PF08281">
    <property type="entry name" value="Sigma70_r4_2"/>
    <property type="match status" value="1"/>
</dbReference>
<keyword evidence="4" id="KW-0804">Transcription</keyword>
<dbReference type="Gene3D" id="1.10.1740.10">
    <property type="match status" value="1"/>
</dbReference>
<gene>
    <name evidence="7" type="ORF">L2716_18080</name>
</gene>
<protein>
    <submittedName>
        <fullName evidence="7">Sigma-70 family RNA polymerase sigma factor</fullName>
    </submittedName>
</protein>
<dbReference type="InterPro" id="IPR013324">
    <property type="entry name" value="RNA_pol_sigma_r3/r4-like"/>
</dbReference>
<reference evidence="7 8" key="1">
    <citation type="submission" date="2022-01" db="EMBL/GenBank/DDBJ databases">
        <title>Alkalihalobacillus sp. EGI L200015, a novel bacterium isolated from a salt lake sediment.</title>
        <authorList>
            <person name="Gao L."/>
            <person name="Fang B.-Z."/>
            <person name="Li W.-J."/>
        </authorList>
    </citation>
    <scope>NUCLEOTIDE SEQUENCE [LARGE SCALE GENOMIC DNA]</scope>
    <source>
        <strain evidence="7 8">KCTC 12718</strain>
    </source>
</reference>
<dbReference type="SUPFAM" id="SSF88946">
    <property type="entry name" value="Sigma2 domain of RNA polymerase sigma factors"/>
    <property type="match status" value="1"/>
</dbReference>
<feature type="domain" description="RNA polymerase sigma factor 70 region 4 type 2" evidence="6">
    <location>
        <begin position="129"/>
        <end position="181"/>
    </location>
</feature>
<dbReference type="InterPro" id="IPR036388">
    <property type="entry name" value="WH-like_DNA-bd_sf"/>
</dbReference>